<dbReference type="SUPFAM" id="SSF51338">
    <property type="entry name" value="Composite domain of metallo-dependent hydrolases"/>
    <property type="match status" value="1"/>
</dbReference>
<dbReference type="Pfam" id="PF07969">
    <property type="entry name" value="Amidohydro_3"/>
    <property type="match status" value="1"/>
</dbReference>
<feature type="domain" description="Amidohydrolase 3" evidence="1">
    <location>
        <begin position="51"/>
        <end position="542"/>
    </location>
</feature>
<evidence type="ECO:0000313" key="3">
    <source>
        <dbReference type="Proteomes" id="UP000198943"/>
    </source>
</evidence>
<dbReference type="SUPFAM" id="SSF51556">
    <property type="entry name" value="Metallo-dependent hydrolases"/>
    <property type="match status" value="1"/>
</dbReference>
<dbReference type="RefSeq" id="WP_093731034.1">
    <property type="nucleotide sequence ID" value="NZ_FMYW01000016.1"/>
</dbReference>
<proteinExistence type="predicted"/>
<dbReference type="AlphaFoldDB" id="A0A1G6NUI3"/>
<protein>
    <recommendedName>
        <fullName evidence="1">Amidohydrolase 3 domain-containing protein</fullName>
    </recommendedName>
</protein>
<dbReference type="EMBL" id="FMYW01000016">
    <property type="protein sequence ID" value="SDC71301.1"/>
    <property type="molecule type" value="Genomic_DNA"/>
</dbReference>
<sequence length="544" mass="60823">MKQTIVLGNIITMDEKRPFARAALVKDGVFAYIGSAEEAKKLAGADAKVLDYGENFIYPGFLESHCHGHLAGLRFIGQADLMQAGLTDYAKYREIIKEFIAKNPKREFYVAAGWIENDEYVTKAYLDEICPDKPLLLQTGGGHSMLLNTKALEWAGIDAAYAKKYGYDQVHVDENGEPDGYICEGPVFEIVPKLPTTIEDIKEYLLAWQDFALRSGFTAVCDAGAEIVHRDAPRAYHELEVEGKLKLRTYAYMYVLDNIENPKAEIARIAAQRATISGEYFHIVGAKAFLDGVTEAHTGWQNQDYADEPGYHGVERFNDHDKMVELITEADKEGMSVHVHSEGGGATHFMLGCIEDAEKITGNKDQRNVLAHLHFVTEEDIHRMAETGSVPAVPPLWTAKIPGHYEIEVSYVGEELAANAYPIKSFYDAGANVVFHSDYPVSPMMNVKYSIYTAEKRSYPKEVLGGIDLPNNEKEAITREQSLRAMTINVARQWRQEHRMGSIEFGKLANMTVFDCDFLHDDIEKVAQANIVATIVDGEEVYKA</sequence>
<dbReference type="CDD" id="cd01300">
    <property type="entry name" value="YtcJ_like"/>
    <property type="match status" value="1"/>
</dbReference>
<dbReference type="Gene3D" id="3.10.310.70">
    <property type="match status" value="1"/>
</dbReference>
<accession>A0A1G6NUI3</accession>
<dbReference type="PANTHER" id="PTHR22642:SF2">
    <property type="entry name" value="PROTEIN LONG AFTER FAR-RED 3"/>
    <property type="match status" value="1"/>
</dbReference>
<dbReference type="InterPro" id="IPR032466">
    <property type="entry name" value="Metal_Hydrolase"/>
</dbReference>
<dbReference type="OrthoDB" id="9767366at2"/>
<gene>
    <name evidence="2" type="ORF">SAMN04487864_11624</name>
</gene>
<dbReference type="InterPro" id="IPR013108">
    <property type="entry name" value="Amidohydro_3"/>
</dbReference>
<evidence type="ECO:0000313" key="2">
    <source>
        <dbReference type="EMBL" id="SDC71301.1"/>
    </source>
</evidence>
<dbReference type="Gene3D" id="2.30.40.10">
    <property type="entry name" value="Urease, subunit C, domain 1"/>
    <property type="match status" value="1"/>
</dbReference>
<dbReference type="PANTHER" id="PTHR22642">
    <property type="entry name" value="IMIDAZOLONEPROPIONASE"/>
    <property type="match status" value="1"/>
</dbReference>
<dbReference type="Proteomes" id="UP000198943">
    <property type="component" value="Unassembled WGS sequence"/>
</dbReference>
<dbReference type="InterPro" id="IPR011059">
    <property type="entry name" value="Metal-dep_hydrolase_composite"/>
</dbReference>
<reference evidence="3" key="1">
    <citation type="submission" date="2016-10" db="EMBL/GenBank/DDBJ databases">
        <authorList>
            <person name="Varghese N."/>
            <person name="Submissions S."/>
        </authorList>
    </citation>
    <scope>NUCLEOTIDE SEQUENCE [LARGE SCALE GENOMIC DNA]</scope>
    <source>
        <strain evidence="3">DSM 11005</strain>
    </source>
</reference>
<keyword evidence="3" id="KW-1185">Reference proteome</keyword>
<dbReference type="GO" id="GO:0016810">
    <property type="term" value="F:hydrolase activity, acting on carbon-nitrogen (but not peptide) bonds"/>
    <property type="evidence" value="ECO:0007669"/>
    <property type="project" value="InterPro"/>
</dbReference>
<dbReference type="Gene3D" id="3.20.20.140">
    <property type="entry name" value="Metal-dependent hydrolases"/>
    <property type="match status" value="1"/>
</dbReference>
<evidence type="ECO:0000259" key="1">
    <source>
        <dbReference type="Pfam" id="PF07969"/>
    </source>
</evidence>
<name>A0A1G6NUI3_9FIRM</name>
<dbReference type="InterPro" id="IPR033932">
    <property type="entry name" value="YtcJ-like"/>
</dbReference>
<organism evidence="2 3">
    <name type="scientific">Succiniclasticum ruminis</name>
    <dbReference type="NCBI Taxonomy" id="40841"/>
    <lineage>
        <taxon>Bacteria</taxon>
        <taxon>Bacillati</taxon>
        <taxon>Bacillota</taxon>
        <taxon>Negativicutes</taxon>
        <taxon>Acidaminococcales</taxon>
        <taxon>Acidaminococcaceae</taxon>
        <taxon>Succiniclasticum</taxon>
    </lineage>
</organism>